<accession>A0ABS2QBF3</accession>
<dbReference type="Proteomes" id="UP000823201">
    <property type="component" value="Unassembled WGS sequence"/>
</dbReference>
<keyword evidence="4" id="KW-1185">Reference proteome</keyword>
<dbReference type="InterPro" id="IPR024425">
    <property type="entry name" value="LiaF-like_C"/>
</dbReference>
<keyword evidence="1" id="KW-0472">Membrane</keyword>
<keyword evidence="1" id="KW-0812">Transmembrane</keyword>
<dbReference type="NCBIfam" id="NF040535">
    <property type="entry name" value="LiaF_C_term"/>
    <property type="match status" value="1"/>
</dbReference>
<sequence>MFQSLKNDRYSWLWIAGLFALVMQSIFGGWGFLLPAALFAGLLYYGKNRFSQRKGKIIFFIGIIGLSLVLLSTFVFKLTILLLFLLFIYDFVQSKRYPSIIQPNFQAGHVKETIFRRQLLLQNKWFGHQQTPPDDYEWHDINIQNGAGDTLIDLSHTILPPREAVIVVRHLAGRVRILVPYGIGVSVRFSVILGSLDFLGHEEPRLINESIAFQTENYDAAEQNVSIIVSALSGNLEVRRI</sequence>
<dbReference type="InterPro" id="IPR016975">
    <property type="entry name" value="Cell_wall_LiaF"/>
</dbReference>
<protein>
    <submittedName>
        <fullName evidence="3">Lia operon protein LiaF</fullName>
    </submittedName>
</protein>
<evidence type="ECO:0000313" key="4">
    <source>
        <dbReference type="Proteomes" id="UP000823201"/>
    </source>
</evidence>
<evidence type="ECO:0000313" key="3">
    <source>
        <dbReference type="EMBL" id="MBM7659099.1"/>
    </source>
</evidence>
<feature type="transmembrane region" description="Helical" evidence="1">
    <location>
        <begin position="57"/>
        <end position="89"/>
    </location>
</feature>
<proteinExistence type="predicted"/>
<feature type="domain" description="Cell wall-active antibiotics response LiaF-like C-terminal" evidence="2">
    <location>
        <begin position="125"/>
        <end position="238"/>
    </location>
</feature>
<dbReference type="EMBL" id="JAFBEV010000035">
    <property type="protein sequence ID" value="MBM7659099.1"/>
    <property type="molecule type" value="Genomic_DNA"/>
</dbReference>
<gene>
    <name evidence="3" type="ORF">JOC27_002593</name>
</gene>
<evidence type="ECO:0000256" key="1">
    <source>
        <dbReference type="SAM" id="Phobius"/>
    </source>
</evidence>
<organism evidence="3 4">
    <name type="scientific">Sporolactobacillus spathodeae</name>
    <dbReference type="NCBI Taxonomy" id="1465502"/>
    <lineage>
        <taxon>Bacteria</taxon>
        <taxon>Bacillati</taxon>
        <taxon>Bacillota</taxon>
        <taxon>Bacilli</taxon>
        <taxon>Bacillales</taxon>
        <taxon>Sporolactobacillaceae</taxon>
        <taxon>Sporolactobacillus</taxon>
    </lineage>
</organism>
<feature type="transmembrane region" description="Helical" evidence="1">
    <location>
        <begin position="12"/>
        <end position="45"/>
    </location>
</feature>
<dbReference type="RefSeq" id="WP_205007643.1">
    <property type="nucleotide sequence ID" value="NZ_CBCRXA010000034.1"/>
</dbReference>
<dbReference type="Pfam" id="PF09922">
    <property type="entry name" value="LiaF-like_C"/>
    <property type="match status" value="1"/>
</dbReference>
<name>A0ABS2QBF3_9BACL</name>
<dbReference type="InterPro" id="IPR047793">
    <property type="entry name" value="LiaF_C"/>
</dbReference>
<evidence type="ECO:0000259" key="2">
    <source>
        <dbReference type="Pfam" id="PF09922"/>
    </source>
</evidence>
<reference evidence="3 4" key="1">
    <citation type="submission" date="2021-01" db="EMBL/GenBank/DDBJ databases">
        <title>Genomic Encyclopedia of Type Strains, Phase IV (KMG-IV): sequencing the most valuable type-strain genomes for metagenomic binning, comparative biology and taxonomic classification.</title>
        <authorList>
            <person name="Goeker M."/>
        </authorList>
    </citation>
    <scope>NUCLEOTIDE SEQUENCE [LARGE SCALE GENOMIC DNA]</scope>
    <source>
        <strain evidence="3 4">DSM 100968</strain>
    </source>
</reference>
<comment type="caution">
    <text evidence="3">The sequence shown here is derived from an EMBL/GenBank/DDBJ whole genome shotgun (WGS) entry which is preliminary data.</text>
</comment>
<keyword evidence="1" id="KW-1133">Transmembrane helix</keyword>
<dbReference type="PIRSF" id="PIRSF031509">
    <property type="entry name" value="Cell_wall_LiaF/YvqF"/>
    <property type="match status" value="1"/>
</dbReference>